<dbReference type="EMBL" id="QVEQ01000003">
    <property type="protein sequence ID" value="RGB71838.1"/>
    <property type="molecule type" value="Genomic_DNA"/>
</dbReference>
<accession>A0A3E2TAW5</accession>
<dbReference type="EMBL" id="QVEZ01000001">
    <property type="protein sequence ID" value="RGC07448.1"/>
    <property type="molecule type" value="Genomic_DNA"/>
</dbReference>
<proteinExistence type="predicted"/>
<evidence type="ECO:0000313" key="2">
    <source>
        <dbReference type="EMBL" id="RGC07448.1"/>
    </source>
</evidence>
<evidence type="ECO:0008006" key="5">
    <source>
        <dbReference type="Google" id="ProtNLM"/>
    </source>
</evidence>
<evidence type="ECO:0000313" key="1">
    <source>
        <dbReference type="EMBL" id="RGB71838.1"/>
    </source>
</evidence>
<protein>
    <recommendedName>
        <fullName evidence="5">50S ribosomal protein L36</fullName>
    </recommendedName>
</protein>
<evidence type="ECO:0000313" key="4">
    <source>
        <dbReference type="Proteomes" id="UP000261140"/>
    </source>
</evidence>
<dbReference type="Proteomes" id="UP000261140">
    <property type="component" value="Unassembled WGS sequence"/>
</dbReference>
<dbReference type="RefSeq" id="WP_117505039.1">
    <property type="nucleotide sequence ID" value="NZ_QVEQ01000003.1"/>
</dbReference>
<evidence type="ECO:0000313" key="3">
    <source>
        <dbReference type="Proteomes" id="UP000261079"/>
    </source>
</evidence>
<organism evidence="1 4">
    <name type="scientific">Faecalibacterium prausnitzii</name>
    <dbReference type="NCBI Taxonomy" id="853"/>
    <lineage>
        <taxon>Bacteria</taxon>
        <taxon>Bacillati</taxon>
        <taxon>Bacillota</taxon>
        <taxon>Clostridia</taxon>
        <taxon>Eubacteriales</taxon>
        <taxon>Oscillospiraceae</taxon>
        <taxon>Faecalibacterium</taxon>
    </lineage>
</organism>
<dbReference type="AlphaFoldDB" id="A0A3E2TAW5"/>
<sequence>MSDDGMFCPYKKSTKREVSYSWISRTEITTERFGWCSEKKCMAYNNGRCKMLEEEMAHE</sequence>
<reference evidence="3 4" key="1">
    <citation type="submission" date="2018-08" db="EMBL/GenBank/DDBJ databases">
        <title>A genome reference for cultivated species of the human gut microbiota.</title>
        <authorList>
            <person name="Zou Y."/>
            <person name="Xue W."/>
            <person name="Luo G."/>
        </authorList>
    </citation>
    <scope>NUCLEOTIDE SEQUENCE [LARGE SCALE GENOMIC DNA]</scope>
    <source>
        <strain evidence="1 4">AF36-11AT</strain>
        <strain evidence="2 3">AM42-11AC</strain>
    </source>
</reference>
<name>A0A3E2TAW5_9FIRM</name>
<comment type="caution">
    <text evidence="1">The sequence shown here is derived from an EMBL/GenBank/DDBJ whole genome shotgun (WGS) entry which is preliminary data.</text>
</comment>
<gene>
    <name evidence="2" type="ORF">DW905_02435</name>
    <name evidence="1" type="ORF">DWZ89_04870</name>
</gene>
<dbReference type="Proteomes" id="UP000261079">
    <property type="component" value="Unassembled WGS sequence"/>
</dbReference>